<dbReference type="SUPFAM" id="SSF55811">
    <property type="entry name" value="Nudix"/>
    <property type="match status" value="1"/>
</dbReference>
<organism evidence="6 7">
    <name type="scientific">Actinomadura fulvescens</name>
    <dbReference type="NCBI Taxonomy" id="46160"/>
    <lineage>
        <taxon>Bacteria</taxon>
        <taxon>Bacillati</taxon>
        <taxon>Actinomycetota</taxon>
        <taxon>Actinomycetes</taxon>
        <taxon>Streptosporangiales</taxon>
        <taxon>Thermomonosporaceae</taxon>
        <taxon>Actinomadura</taxon>
    </lineage>
</organism>
<reference evidence="7" key="1">
    <citation type="journal article" date="2019" name="Int. J. Syst. Evol. Microbiol.">
        <title>The Global Catalogue of Microorganisms (GCM) 10K type strain sequencing project: providing services to taxonomists for standard genome sequencing and annotation.</title>
        <authorList>
            <consortium name="The Broad Institute Genomics Platform"/>
            <consortium name="The Broad Institute Genome Sequencing Center for Infectious Disease"/>
            <person name="Wu L."/>
            <person name="Ma J."/>
        </authorList>
    </citation>
    <scope>NUCLEOTIDE SEQUENCE [LARGE SCALE GENOMIC DNA]</scope>
    <source>
        <strain evidence="7">JCM 6833</strain>
    </source>
</reference>
<dbReference type="Pfam" id="PF00293">
    <property type="entry name" value="NUDIX"/>
    <property type="match status" value="1"/>
</dbReference>
<feature type="domain" description="Nudix hydrolase" evidence="5">
    <location>
        <begin position="18"/>
        <end position="151"/>
    </location>
</feature>
<dbReference type="InterPro" id="IPR000086">
    <property type="entry name" value="NUDIX_hydrolase_dom"/>
</dbReference>
<dbReference type="RefSeq" id="WP_344547224.1">
    <property type="nucleotide sequence ID" value="NZ_BAAATD010000013.1"/>
</dbReference>
<dbReference type="PRINTS" id="PR00502">
    <property type="entry name" value="NUDIXFAMILY"/>
</dbReference>
<protein>
    <submittedName>
        <fullName evidence="6">NUDIX domain-containing protein</fullName>
    </submittedName>
</protein>
<dbReference type="InterPro" id="IPR020084">
    <property type="entry name" value="NUDIX_hydrolase_CS"/>
</dbReference>
<sequence length="159" mass="17227">MARRIDYFDDPSAPAANSLVPSVNVVVTNDAGDILMIRRTDNGNWALPGGGIDLGESVAQAAVRETAEETGIDCEVTGLVGIYSDPRHVIHYTSNDEVRQEFSIVLTAKPVSGNLRTSSESADVRWVASQDLSQLVMVDSMRRRLTDFLQGPRKGPVIA</sequence>
<evidence type="ECO:0000256" key="1">
    <source>
        <dbReference type="ARBA" id="ARBA00001946"/>
    </source>
</evidence>
<gene>
    <name evidence="6" type="ORF">GCM10010411_74760</name>
</gene>
<comment type="similarity">
    <text evidence="2 4">Belongs to the Nudix hydrolase family.</text>
</comment>
<comment type="cofactor">
    <cofactor evidence="1">
        <name>Mg(2+)</name>
        <dbReference type="ChEBI" id="CHEBI:18420"/>
    </cofactor>
</comment>
<dbReference type="PANTHER" id="PTHR43046">
    <property type="entry name" value="GDP-MANNOSE MANNOSYL HYDROLASE"/>
    <property type="match status" value="1"/>
</dbReference>
<dbReference type="InterPro" id="IPR015797">
    <property type="entry name" value="NUDIX_hydrolase-like_dom_sf"/>
</dbReference>
<dbReference type="PROSITE" id="PS51462">
    <property type="entry name" value="NUDIX"/>
    <property type="match status" value="1"/>
</dbReference>
<accession>A0ABP6CT15</accession>
<dbReference type="PANTHER" id="PTHR43046:SF16">
    <property type="entry name" value="ADP-RIBOSE PYROPHOSPHATASE YJHB-RELATED"/>
    <property type="match status" value="1"/>
</dbReference>
<keyword evidence="3 4" id="KW-0378">Hydrolase</keyword>
<dbReference type="EMBL" id="BAAATD010000013">
    <property type="protein sequence ID" value="GAA2626806.1"/>
    <property type="molecule type" value="Genomic_DNA"/>
</dbReference>
<dbReference type="PROSITE" id="PS00893">
    <property type="entry name" value="NUDIX_BOX"/>
    <property type="match status" value="1"/>
</dbReference>
<dbReference type="Gene3D" id="3.90.79.10">
    <property type="entry name" value="Nucleoside Triphosphate Pyrophosphohydrolase"/>
    <property type="match status" value="1"/>
</dbReference>
<dbReference type="InterPro" id="IPR020476">
    <property type="entry name" value="Nudix_hydrolase"/>
</dbReference>
<evidence type="ECO:0000313" key="7">
    <source>
        <dbReference type="Proteomes" id="UP001501509"/>
    </source>
</evidence>
<proteinExistence type="inferred from homology"/>
<evidence type="ECO:0000313" key="6">
    <source>
        <dbReference type="EMBL" id="GAA2626806.1"/>
    </source>
</evidence>
<keyword evidence="7" id="KW-1185">Reference proteome</keyword>
<evidence type="ECO:0000256" key="3">
    <source>
        <dbReference type="ARBA" id="ARBA00022801"/>
    </source>
</evidence>
<name>A0ABP6CT15_9ACTN</name>
<evidence type="ECO:0000256" key="2">
    <source>
        <dbReference type="ARBA" id="ARBA00005582"/>
    </source>
</evidence>
<evidence type="ECO:0000256" key="4">
    <source>
        <dbReference type="RuleBase" id="RU003476"/>
    </source>
</evidence>
<evidence type="ECO:0000259" key="5">
    <source>
        <dbReference type="PROSITE" id="PS51462"/>
    </source>
</evidence>
<dbReference type="Proteomes" id="UP001501509">
    <property type="component" value="Unassembled WGS sequence"/>
</dbReference>
<comment type="caution">
    <text evidence="6">The sequence shown here is derived from an EMBL/GenBank/DDBJ whole genome shotgun (WGS) entry which is preliminary data.</text>
</comment>